<evidence type="ECO:0000313" key="10">
    <source>
        <dbReference type="Proteomes" id="UP000009022"/>
    </source>
</evidence>
<comment type="subcellular location">
    <subcellularLocation>
        <location evidence="1 6">Nucleus</location>
    </subcellularLocation>
</comment>
<reference evidence="9 10" key="1">
    <citation type="journal article" date="2008" name="Nature">
        <title>The Trichoplax genome and the nature of placozoans.</title>
        <authorList>
            <person name="Srivastava M."/>
            <person name="Begovic E."/>
            <person name="Chapman J."/>
            <person name="Putnam N.H."/>
            <person name="Hellsten U."/>
            <person name="Kawashima T."/>
            <person name="Kuo A."/>
            <person name="Mitros T."/>
            <person name="Salamov A."/>
            <person name="Carpenter M.L."/>
            <person name="Signorovitch A.Y."/>
            <person name="Moreno M.A."/>
            <person name="Kamm K."/>
            <person name="Grimwood J."/>
            <person name="Schmutz J."/>
            <person name="Shapiro H."/>
            <person name="Grigoriev I.V."/>
            <person name="Buss L.W."/>
            <person name="Schierwater B."/>
            <person name="Dellaporta S.L."/>
            <person name="Rokhsar D.S."/>
        </authorList>
    </citation>
    <scope>NUCLEOTIDE SEQUENCE [LARGE SCALE GENOMIC DNA]</scope>
    <source>
        <strain evidence="9 10">Grell-BS-1999</strain>
    </source>
</reference>
<dbReference type="GO" id="GO:0006261">
    <property type="term" value="P:DNA-templated DNA replication"/>
    <property type="evidence" value="ECO:0000318"/>
    <property type="project" value="GO_Central"/>
</dbReference>
<dbReference type="InterPro" id="IPR016266">
    <property type="entry name" value="POLE2"/>
</dbReference>
<evidence type="ECO:0000256" key="5">
    <source>
        <dbReference type="ARBA" id="ARBA00023242"/>
    </source>
</evidence>
<feature type="domain" description="DNA polymerase epsilon subunit B N-terminal" evidence="8">
    <location>
        <begin position="9"/>
        <end position="76"/>
    </location>
</feature>
<dbReference type="InterPro" id="IPR024639">
    <property type="entry name" value="DNA_pol_e_bsu_N"/>
</dbReference>
<organism evidence="9 10">
    <name type="scientific">Trichoplax adhaerens</name>
    <name type="common">Trichoplax reptans</name>
    <dbReference type="NCBI Taxonomy" id="10228"/>
    <lineage>
        <taxon>Eukaryota</taxon>
        <taxon>Metazoa</taxon>
        <taxon>Placozoa</taxon>
        <taxon>Uniplacotomia</taxon>
        <taxon>Trichoplacea</taxon>
        <taxon>Trichoplacidae</taxon>
        <taxon>Trichoplax</taxon>
    </lineage>
</organism>
<gene>
    <name evidence="9" type="ORF">TRIADDRAFT_27613</name>
</gene>
<dbReference type="FunCoup" id="B3S2B3">
    <property type="interactions" value="851"/>
</dbReference>
<dbReference type="RefSeq" id="XP_002114210.1">
    <property type="nucleotide sequence ID" value="XM_002114174.1"/>
</dbReference>
<dbReference type="Gene3D" id="1.10.8.60">
    <property type="match status" value="1"/>
</dbReference>
<proteinExistence type="inferred from homology"/>
<dbReference type="PhylomeDB" id="B3S2B3"/>
<dbReference type="GO" id="GO:0008622">
    <property type="term" value="C:epsilon DNA polymerase complex"/>
    <property type="evidence" value="ECO:0000318"/>
    <property type="project" value="GO_Central"/>
</dbReference>
<protein>
    <recommendedName>
        <fullName evidence="6">DNA polymerase epsilon subunit</fullName>
    </recommendedName>
    <alternativeName>
        <fullName evidence="6">DNA polymerase II subunit 2</fullName>
    </alternativeName>
</protein>
<dbReference type="EMBL" id="DS985247">
    <property type="protein sequence ID" value="EDV23300.1"/>
    <property type="molecule type" value="Genomic_DNA"/>
</dbReference>
<evidence type="ECO:0000259" key="8">
    <source>
        <dbReference type="Pfam" id="PF12213"/>
    </source>
</evidence>
<dbReference type="GeneID" id="6755741"/>
<evidence type="ECO:0000256" key="4">
    <source>
        <dbReference type="ARBA" id="ARBA00023125"/>
    </source>
</evidence>
<dbReference type="InterPro" id="IPR007185">
    <property type="entry name" value="DNA_pol_a/d/e_bsu"/>
</dbReference>
<comment type="similarity">
    <text evidence="2 6">Belongs to the DNA polymerase epsilon subunit B family.</text>
</comment>
<dbReference type="OMA" id="FFCEGCF"/>
<dbReference type="Pfam" id="PF04042">
    <property type="entry name" value="DNA_pol_E_B"/>
    <property type="match status" value="1"/>
</dbReference>
<keyword evidence="4 6" id="KW-0238">DNA-binding</keyword>
<sequence length="527" mass="60116">MATNYNGIIIKSFKLHGLLLSSEACRYLNENLPISHGSNKEKLNENLQLIIDALQRQPSSSTIIDKGRVESAIQECQQNSHDEQSKIFNVINIFKTPKYYYNTEKKKFLRGNDDTNTFGLAKDKAAYFRERYNLIYQRTIRHDLFCPSSTGNKNIDKYRQQQQFELKSIEYLLSTSRIEDKIVVLGMITRHREGGFALEDITGIVKLDISKTLFHAGLFTEACFVLAEGVYEDDVFRASAIGFPPAEPAKSFYRHFGDINLFGGPFTRSFKFSINLKAVEEHNSGTMLIFLSDVWLDQSSVLDKLRTLFAGYSNAPPMAFILIGNYLSTPYGYKESKIMKECLQTLADLICEFPNIKERSHFVFVPSIHDVGFGNILPRPPLPESVTADIRERLPWVDFASNPCRIQYCTQDIVIFREDMIGKVCRNCIHIPEDGEDIPSHFVRTITSQGTLCPLPLNVSPVYWNYSYALSLYPSPDLVVLANNYEPFEISRIGSLFINPGSFSRNDFSFQVYLPSSREAEKRSVLK</sequence>
<dbReference type="GO" id="GO:0042276">
    <property type="term" value="P:error-prone translesion synthesis"/>
    <property type="evidence" value="ECO:0000318"/>
    <property type="project" value="GO_Central"/>
</dbReference>
<dbReference type="PANTHER" id="PTHR12708:SF0">
    <property type="entry name" value="DNA POLYMERASE EPSILON SUBUNIT 2"/>
    <property type="match status" value="1"/>
</dbReference>
<dbReference type="Gene3D" id="3.60.21.60">
    <property type="match status" value="1"/>
</dbReference>
<dbReference type="HOGENOM" id="CLU_010628_2_0_1"/>
<evidence type="ECO:0000313" key="9">
    <source>
        <dbReference type="EMBL" id="EDV23300.1"/>
    </source>
</evidence>
<evidence type="ECO:0000256" key="6">
    <source>
        <dbReference type="PIRNR" id="PIRNR000799"/>
    </source>
</evidence>
<evidence type="ECO:0000256" key="1">
    <source>
        <dbReference type="ARBA" id="ARBA00004123"/>
    </source>
</evidence>
<dbReference type="Pfam" id="PF12213">
    <property type="entry name" value="Dpoe2NT"/>
    <property type="match status" value="1"/>
</dbReference>
<evidence type="ECO:0000259" key="7">
    <source>
        <dbReference type="Pfam" id="PF04042"/>
    </source>
</evidence>
<dbReference type="AlphaFoldDB" id="B3S2B3"/>
<dbReference type="STRING" id="10228.B3S2B3"/>
<accession>B3S2B3</accession>
<dbReference type="InParanoid" id="B3S2B3"/>
<dbReference type="eggNOG" id="KOG3818">
    <property type="taxonomic scope" value="Eukaryota"/>
</dbReference>
<dbReference type="PANTHER" id="PTHR12708">
    <property type="entry name" value="DNA POLYMERASE EPSILON SUBUNIT B"/>
    <property type="match status" value="1"/>
</dbReference>
<name>B3S2B3_TRIAD</name>
<dbReference type="Proteomes" id="UP000009022">
    <property type="component" value="Unassembled WGS sequence"/>
</dbReference>
<comment type="function">
    <text evidence="6">Participates in DNA repair and in chromosomal DNA replication.</text>
</comment>
<dbReference type="OrthoDB" id="10254730at2759"/>
<evidence type="ECO:0000256" key="2">
    <source>
        <dbReference type="ARBA" id="ARBA00009560"/>
    </source>
</evidence>
<dbReference type="KEGG" id="tad:TRIADDRAFT_27613"/>
<keyword evidence="5 6" id="KW-0539">Nucleus</keyword>
<dbReference type="CTD" id="6755741"/>
<feature type="domain" description="DNA polymerase alpha/delta/epsilon subunit B" evidence="7">
    <location>
        <begin position="289"/>
        <end position="488"/>
    </location>
</feature>
<dbReference type="GO" id="GO:0003677">
    <property type="term" value="F:DNA binding"/>
    <property type="evidence" value="ECO:0007669"/>
    <property type="project" value="UniProtKB-UniRule"/>
</dbReference>
<keyword evidence="3 6" id="KW-0235">DNA replication</keyword>
<dbReference type="PIRSF" id="PIRSF000799">
    <property type="entry name" value="DNA_pol_eps_2"/>
    <property type="match status" value="1"/>
</dbReference>
<keyword evidence="10" id="KW-1185">Reference proteome</keyword>
<evidence type="ECO:0000256" key="3">
    <source>
        <dbReference type="ARBA" id="ARBA00022705"/>
    </source>
</evidence>